<reference evidence="1" key="1">
    <citation type="journal article" date="2015" name="Nature">
        <title>Complex archaea that bridge the gap between prokaryotes and eukaryotes.</title>
        <authorList>
            <person name="Spang A."/>
            <person name="Saw J.H."/>
            <person name="Jorgensen S.L."/>
            <person name="Zaremba-Niedzwiedzka K."/>
            <person name="Martijn J."/>
            <person name="Lind A.E."/>
            <person name="van Eijk R."/>
            <person name="Schleper C."/>
            <person name="Guy L."/>
            <person name="Ettema T.J."/>
        </authorList>
    </citation>
    <scope>NUCLEOTIDE SEQUENCE</scope>
</reference>
<dbReference type="AlphaFoldDB" id="A0A0F9E4A4"/>
<sequence>MNGAIDLMELAAHGGNTAPDRFLLLKDGDLDWVGLDFHLDAAAAKRIIDEFEGHGNDLVIDYEHATRDVERKLRETAPAAGWIKELEYVPGEGLFAAKVEWTDEAKRAIEAKEYKFISPVVWSDKRTDELFELHSVAIVTRPRTQAIPELLAASKNARAWCLGANKMAKDESKPDGKLDAAQEDVPVEPGLTLTPEQKMMARLSDLLGLPDEAGLL</sequence>
<gene>
    <name evidence="1" type="ORF">LCGC14_2199420</name>
</gene>
<evidence type="ECO:0000313" key="1">
    <source>
        <dbReference type="EMBL" id="KKL61026.1"/>
    </source>
</evidence>
<protein>
    <submittedName>
        <fullName evidence="1">Uncharacterized protein</fullName>
    </submittedName>
</protein>
<proteinExistence type="predicted"/>
<dbReference type="InterPro" id="IPR012106">
    <property type="entry name" value="Phage_Mu_Gp1"/>
</dbReference>
<name>A0A0F9E4A4_9ZZZZ</name>
<dbReference type="Pfam" id="PF10123">
    <property type="entry name" value="Mu-like_Pro"/>
    <property type="match status" value="1"/>
</dbReference>
<comment type="caution">
    <text evidence="1">The sequence shown here is derived from an EMBL/GenBank/DDBJ whole genome shotgun (WGS) entry which is preliminary data.</text>
</comment>
<dbReference type="EMBL" id="LAZR01028946">
    <property type="protein sequence ID" value="KKL61026.1"/>
    <property type="molecule type" value="Genomic_DNA"/>
</dbReference>
<accession>A0A0F9E4A4</accession>
<feature type="non-terminal residue" evidence="1">
    <location>
        <position position="216"/>
    </location>
</feature>
<organism evidence="1">
    <name type="scientific">marine sediment metagenome</name>
    <dbReference type="NCBI Taxonomy" id="412755"/>
    <lineage>
        <taxon>unclassified sequences</taxon>
        <taxon>metagenomes</taxon>
        <taxon>ecological metagenomes</taxon>
    </lineage>
</organism>